<organism evidence="2 3">
    <name type="scientific">Nocardioides panzhihuensis</name>
    <dbReference type="NCBI Taxonomy" id="860243"/>
    <lineage>
        <taxon>Bacteria</taxon>
        <taxon>Bacillati</taxon>
        <taxon>Actinomycetota</taxon>
        <taxon>Actinomycetes</taxon>
        <taxon>Propionibacteriales</taxon>
        <taxon>Nocardioidaceae</taxon>
        <taxon>Nocardioides</taxon>
    </lineage>
</organism>
<accession>A0A7Z0IQL1</accession>
<name>A0A7Z0IQL1_9ACTN</name>
<feature type="region of interest" description="Disordered" evidence="1">
    <location>
        <begin position="30"/>
        <end position="80"/>
    </location>
</feature>
<dbReference type="EMBL" id="JACBZR010000001">
    <property type="protein sequence ID" value="NYI75845.1"/>
    <property type="molecule type" value="Genomic_DNA"/>
</dbReference>
<dbReference type="RefSeq" id="WP_179656519.1">
    <property type="nucleotide sequence ID" value="NZ_JACBZR010000001.1"/>
</dbReference>
<evidence type="ECO:0000313" key="3">
    <source>
        <dbReference type="Proteomes" id="UP000564496"/>
    </source>
</evidence>
<comment type="caution">
    <text evidence="2">The sequence shown here is derived from an EMBL/GenBank/DDBJ whole genome shotgun (WGS) entry which is preliminary data.</text>
</comment>
<reference evidence="2 3" key="1">
    <citation type="submission" date="2020-07" db="EMBL/GenBank/DDBJ databases">
        <title>Sequencing the genomes of 1000 actinobacteria strains.</title>
        <authorList>
            <person name="Klenk H.-P."/>
        </authorList>
    </citation>
    <scope>NUCLEOTIDE SEQUENCE [LARGE SCALE GENOMIC DNA]</scope>
    <source>
        <strain evidence="2 3">DSM 26487</strain>
    </source>
</reference>
<protein>
    <submittedName>
        <fullName evidence="2">Uncharacterized protein</fullName>
    </submittedName>
</protein>
<dbReference type="Proteomes" id="UP000564496">
    <property type="component" value="Unassembled WGS sequence"/>
</dbReference>
<keyword evidence="3" id="KW-1185">Reference proteome</keyword>
<sequence length="145" mass="15869">MTGEVIWAVKTTEVLYERDRPGALVHVDIKKGQQGPDGGNWKAHGPAKGKAGKQKAPGSAAATSTLRSMTAPGWPTPRPSWTRGLDLCRVHRSAADYFATHGMTQIERVITDNHFCYRRSNDVRETIAAVDARHNSIKPHRTASA</sequence>
<evidence type="ECO:0000256" key="1">
    <source>
        <dbReference type="SAM" id="MobiDB-lite"/>
    </source>
</evidence>
<evidence type="ECO:0000313" key="2">
    <source>
        <dbReference type="EMBL" id="NYI75845.1"/>
    </source>
</evidence>
<proteinExistence type="predicted"/>
<gene>
    <name evidence="2" type="ORF">BJ988_000493</name>
</gene>
<dbReference type="AlphaFoldDB" id="A0A7Z0IQL1"/>